<dbReference type="EMBL" id="FNGM01000010">
    <property type="protein sequence ID" value="SDM23843.1"/>
    <property type="molecule type" value="Genomic_DNA"/>
</dbReference>
<keyword evidence="1" id="KW-0732">Signal</keyword>
<feature type="chain" id="PRO_5039164219" description="DUF4362 domain-containing protein" evidence="1">
    <location>
        <begin position="22"/>
        <end position="141"/>
    </location>
</feature>
<dbReference type="OrthoDB" id="1912370at2"/>
<evidence type="ECO:0000313" key="3">
    <source>
        <dbReference type="Proteomes" id="UP000182783"/>
    </source>
</evidence>
<organism evidence="2 3">
    <name type="scientific">Paenibacillus jilunlii</name>
    <dbReference type="NCBI Taxonomy" id="682956"/>
    <lineage>
        <taxon>Bacteria</taxon>
        <taxon>Bacillati</taxon>
        <taxon>Bacillota</taxon>
        <taxon>Bacilli</taxon>
        <taxon>Bacillales</taxon>
        <taxon>Paenibacillaceae</taxon>
        <taxon>Paenibacillus</taxon>
    </lineage>
</organism>
<accession>A0A1G9RKU5</accession>
<sequence>MSFLKSCIVLLLISLFTVACSKSISSNEAAEEGYVVYGNGGVLNYELFAQFLDKVNKSESAIVKFAKYTDEGDPIFHTLEFDDDSKDFTYTYDSRDDEFGKKEKVTTKCRTLSKDKNGTFGFIGCENDEVGKRFNAKEQIQ</sequence>
<name>A0A1G9RKU5_9BACL</name>
<feature type="signal peptide" evidence="1">
    <location>
        <begin position="1"/>
        <end position="21"/>
    </location>
</feature>
<evidence type="ECO:0000313" key="2">
    <source>
        <dbReference type="EMBL" id="SDM23843.1"/>
    </source>
</evidence>
<dbReference type="AlphaFoldDB" id="A0A1G9RKU5"/>
<dbReference type="PROSITE" id="PS51257">
    <property type="entry name" value="PROKAR_LIPOPROTEIN"/>
    <property type="match status" value="1"/>
</dbReference>
<dbReference type="RefSeq" id="WP_062519711.1">
    <property type="nucleotide sequence ID" value="NZ_CP048429.1"/>
</dbReference>
<proteinExistence type="predicted"/>
<protein>
    <recommendedName>
        <fullName evidence="4">DUF4362 domain-containing protein</fullName>
    </recommendedName>
</protein>
<gene>
    <name evidence="2" type="ORF">SAMN05216191_110155</name>
</gene>
<evidence type="ECO:0000256" key="1">
    <source>
        <dbReference type="SAM" id="SignalP"/>
    </source>
</evidence>
<dbReference type="Proteomes" id="UP000182783">
    <property type="component" value="Unassembled WGS sequence"/>
</dbReference>
<reference evidence="2 3" key="1">
    <citation type="submission" date="2016-10" db="EMBL/GenBank/DDBJ databases">
        <authorList>
            <person name="de Groot N.N."/>
        </authorList>
    </citation>
    <scope>NUCLEOTIDE SEQUENCE [LARGE SCALE GENOMIC DNA]</scope>
    <source>
        <strain evidence="2 3">CGMCC 1.10239</strain>
    </source>
</reference>
<dbReference type="InterPro" id="IPR025372">
    <property type="entry name" value="DUF4362"/>
</dbReference>
<dbReference type="Pfam" id="PF14275">
    <property type="entry name" value="DUF4362"/>
    <property type="match status" value="1"/>
</dbReference>
<evidence type="ECO:0008006" key="4">
    <source>
        <dbReference type="Google" id="ProtNLM"/>
    </source>
</evidence>